<sequence>MAPEPFPERTDAGSSLLCGVLVRPLRTVGEFSGEFSVQGDGIRDPAGPM</sequence>
<gene>
    <name evidence="1" type="ORF">QIS96_08425</name>
</gene>
<reference evidence="1 2" key="1">
    <citation type="submission" date="2023-05" db="EMBL/GenBank/DDBJ databases">
        <title>Draft genome sequence of Streptomyces sp. B-S-A6 isolated from a cave soil in Thailand.</title>
        <authorList>
            <person name="Chamroensaksri N."/>
            <person name="Muangham S."/>
        </authorList>
    </citation>
    <scope>NUCLEOTIDE SEQUENCE [LARGE SCALE GENOMIC DNA]</scope>
    <source>
        <strain evidence="1 2">B-S-A6</strain>
    </source>
</reference>
<evidence type="ECO:0000313" key="2">
    <source>
        <dbReference type="Proteomes" id="UP001223978"/>
    </source>
</evidence>
<evidence type="ECO:0008006" key="3">
    <source>
        <dbReference type="Google" id="ProtNLM"/>
    </source>
</evidence>
<evidence type="ECO:0000313" key="1">
    <source>
        <dbReference type="EMBL" id="MDI3403846.1"/>
    </source>
</evidence>
<dbReference type="EMBL" id="JASCIQ010000006">
    <property type="protein sequence ID" value="MDI3403846.1"/>
    <property type="molecule type" value="Genomic_DNA"/>
</dbReference>
<proteinExistence type="predicted"/>
<keyword evidence="2" id="KW-1185">Reference proteome</keyword>
<organism evidence="1 2">
    <name type="scientific">Streptomyces cavernicola</name>
    <dbReference type="NCBI Taxonomy" id="3043613"/>
    <lineage>
        <taxon>Bacteria</taxon>
        <taxon>Bacillati</taxon>
        <taxon>Actinomycetota</taxon>
        <taxon>Actinomycetes</taxon>
        <taxon>Kitasatosporales</taxon>
        <taxon>Streptomycetaceae</taxon>
        <taxon>Streptomyces</taxon>
    </lineage>
</organism>
<name>A0ABT6S6W6_9ACTN</name>
<dbReference type="RefSeq" id="WP_282541789.1">
    <property type="nucleotide sequence ID" value="NZ_JASCIQ010000006.1"/>
</dbReference>
<protein>
    <recommendedName>
        <fullName evidence="3">AraC family transcriptional regulator</fullName>
    </recommendedName>
</protein>
<dbReference type="Proteomes" id="UP001223978">
    <property type="component" value="Unassembled WGS sequence"/>
</dbReference>
<accession>A0ABT6S6W6</accession>
<comment type="caution">
    <text evidence="1">The sequence shown here is derived from an EMBL/GenBank/DDBJ whole genome shotgun (WGS) entry which is preliminary data.</text>
</comment>